<accession>A0A1F7WUA1</accession>
<name>A0A1F7WUA1_9BACT</name>
<evidence type="ECO:0000313" key="1">
    <source>
        <dbReference type="EMBL" id="OGM06386.1"/>
    </source>
</evidence>
<sequence length="62" mass="7351">MSASEVYFNYNIQKILYVLTEYNPAGKRINSRCEDKRAAVYNFFRYVEGLYSHVITFCLKIV</sequence>
<evidence type="ECO:0000313" key="2">
    <source>
        <dbReference type="Proteomes" id="UP000178735"/>
    </source>
</evidence>
<reference evidence="1 2" key="1">
    <citation type="journal article" date="2016" name="Nat. Commun.">
        <title>Thousands of microbial genomes shed light on interconnected biogeochemical processes in an aquifer system.</title>
        <authorList>
            <person name="Anantharaman K."/>
            <person name="Brown C.T."/>
            <person name="Hug L.A."/>
            <person name="Sharon I."/>
            <person name="Castelle C.J."/>
            <person name="Probst A.J."/>
            <person name="Thomas B.C."/>
            <person name="Singh A."/>
            <person name="Wilkins M.J."/>
            <person name="Karaoz U."/>
            <person name="Brodie E.L."/>
            <person name="Williams K.H."/>
            <person name="Hubbard S.S."/>
            <person name="Banfield J.F."/>
        </authorList>
    </citation>
    <scope>NUCLEOTIDE SEQUENCE [LARGE SCALE GENOMIC DNA]</scope>
</reference>
<dbReference type="AlphaFoldDB" id="A0A1F7WUA1"/>
<dbReference type="Proteomes" id="UP000178735">
    <property type="component" value="Unassembled WGS sequence"/>
</dbReference>
<proteinExistence type="predicted"/>
<protein>
    <submittedName>
        <fullName evidence="1">Uncharacterized protein</fullName>
    </submittedName>
</protein>
<comment type="caution">
    <text evidence="1">The sequence shown here is derived from an EMBL/GenBank/DDBJ whole genome shotgun (WGS) entry which is preliminary data.</text>
</comment>
<dbReference type="EMBL" id="MGFH01000065">
    <property type="protein sequence ID" value="OGM06386.1"/>
    <property type="molecule type" value="Genomic_DNA"/>
</dbReference>
<gene>
    <name evidence="1" type="ORF">A2008_05665</name>
</gene>
<organism evidence="1 2">
    <name type="scientific">Candidatus Wallbacteria bacterium GWC2_49_35</name>
    <dbReference type="NCBI Taxonomy" id="1817813"/>
    <lineage>
        <taxon>Bacteria</taxon>
        <taxon>Candidatus Walliibacteriota</taxon>
    </lineage>
</organism>